<proteinExistence type="predicted"/>
<comment type="caution">
    <text evidence="1">The sequence shown here is derived from an EMBL/GenBank/DDBJ whole genome shotgun (WGS) entry which is preliminary data.</text>
</comment>
<evidence type="ECO:0000313" key="1">
    <source>
        <dbReference type="EMBL" id="GAA1968838.1"/>
    </source>
</evidence>
<keyword evidence="2" id="KW-1185">Reference proteome</keyword>
<dbReference type="InterPro" id="IPR025629">
    <property type="entry name" value="DUF4287"/>
</dbReference>
<dbReference type="RefSeq" id="WP_344657544.1">
    <property type="nucleotide sequence ID" value="NZ_BAAAQM010000014.1"/>
</dbReference>
<gene>
    <name evidence="1" type="ORF">GCM10009838_29240</name>
</gene>
<evidence type="ECO:0000313" key="2">
    <source>
        <dbReference type="Proteomes" id="UP001499854"/>
    </source>
</evidence>
<sequence>MTIHHSEETHRNLLARIPAATGRSLDTWFRLVDAGPSLPRFEERVNWLRAEHDLPRGYANAIVHEMDLKRAARAFG</sequence>
<accession>A0ABN2RGU8</accession>
<dbReference type="EMBL" id="BAAAQM010000014">
    <property type="protein sequence ID" value="GAA1968838.1"/>
    <property type="molecule type" value="Genomic_DNA"/>
</dbReference>
<dbReference type="Pfam" id="PF14117">
    <property type="entry name" value="DUF4287"/>
    <property type="match status" value="1"/>
</dbReference>
<name>A0ABN2RGU8_9ACTN</name>
<dbReference type="Proteomes" id="UP001499854">
    <property type="component" value="Unassembled WGS sequence"/>
</dbReference>
<protein>
    <submittedName>
        <fullName evidence="1">DUF4287 domain-containing protein</fullName>
    </submittedName>
</protein>
<reference evidence="1 2" key="1">
    <citation type="journal article" date="2019" name="Int. J. Syst. Evol. Microbiol.">
        <title>The Global Catalogue of Microorganisms (GCM) 10K type strain sequencing project: providing services to taxonomists for standard genome sequencing and annotation.</title>
        <authorList>
            <consortium name="The Broad Institute Genomics Platform"/>
            <consortium name="The Broad Institute Genome Sequencing Center for Infectious Disease"/>
            <person name="Wu L."/>
            <person name="Ma J."/>
        </authorList>
    </citation>
    <scope>NUCLEOTIDE SEQUENCE [LARGE SCALE GENOMIC DNA]</scope>
    <source>
        <strain evidence="1 2">JCM 16013</strain>
    </source>
</reference>
<organism evidence="1 2">
    <name type="scientific">Catenulispora subtropica</name>
    <dbReference type="NCBI Taxonomy" id="450798"/>
    <lineage>
        <taxon>Bacteria</taxon>
        <taxon>Bacillati</taxon>
        <taxon>Actinomycetota</taxon>
        <taxon>Actinomycetes</taxon>
        <taxon>Catenulisporales</taxon>
        <taxon>Catenulisporaceae</taxon>
        <taxon>Catenulispora</taxon>
    </lineage>
</organism>